<gene>
    <name evidence="2" type="ORF">OE104_04270</name>
</gene>
<dbReference type="InterPro" id="IPR035281">
    <property type="entry name" value="DUF5359"/>
</dbReference>
<keyword evidence="1" id="KW-1133">Transmembrane helix</keyword>
<keyword evidence="1" id="KW-0812">Transmembrane</keyword>
<organism evidence="2 3">
    <name type="scientific">Fervidibacillus albus</name>
    <dbReference type="NCBI Taxonomy" id="2980026"/>
    <lineage>
        <taxon>Bacteria</taxon>
        <taxon>Bacillati</taxon>
        <taxon>Bacillota</taxon>
        <taxon>Bacilli</taxon>
        <taxon>Bacillales</taxon>
        <taxon>Bacillaceae</taxon>
        <taxon>Fervidibacillus</taxon>
    </lineage>
</organism>
<evidence type="ECO:0000313" key="2">
    <source>
        <dbReference type="EMBL" id="WAA10545.1"/>
    </source>
</evidence>
<sequence length="59" mass="7107">MKRMEIILKKIIVIQFVFLLFTQIFLHHFNIFPALKEMVLYEGVSNDNHEKIVETFNQP</sequence>
<keyword evidence="1" id="KW-0472">Membrane</keyword>
<dbReference type="RefSeq" id="WP_275418336.1">
    <property type="nucleotide sequence ID" value="NZ_CP106878.1"/>
</dbReference>
<proteinExistence type="predicted"/>
<name>A0A9E8RVC9_9BACI</name>
<evidence type="ECO:0000256" key="1">
    <source>
        <dbReference type="SAM" id="Phobius"/>
    </source>
</evidence>
<accession>A0A9E8RVC9</accession>
<reference evidence="2" key="1">
    <citation type="submission" date="2022-09" db="EMBL/GenBank/DDBJ databases">
        <title>Complete Genomes of Fervidibacillus albus and Fervidibacillus halotolerans isolated from tidal flat sediments.</title>
        <authorList>
            <person name="Kwon K.K."/>
            <person name="Yang S.-H."/>
            <person name="Park M.J."/>
            <person name="Oh H.-M."/>
        </authorList>
    </citation>
    <scope>NUCLEOTIDE SEQUENCE</scope>
    <source>
        <strain evidence="2">MEBiC13591</strain>
    </source>
</reference>
<keyword evidence="3" id="KW-1185">Reference proteome</keyword>
<feature type="transmembrane region" description="Helical" evidence="1">
    <location>
        <begin position="12"/>
        <end position="32"/>
    </location>
</feature>
<dbReference type="AlphaFoldDB" id="A0A9E8RVC9"/>
<dbReference type="Proteomes" id="UP001164718">
    <property type="component" value="Chromosome"/>
</dbReference>
<dbReference type="Pfam" id="PF17313">
    <property type="entry name" value="DUF5359"/>
    <property type="match status" value="1"/>
</dbReference>
<protein>
    <submittedName>
        <fullName evidence="2">YpfB family protein</fullName>
    </submittedName>
</protein>
<evidence type="ECO:0000313" key="3">
    <source>
        <dbReference type="Proteomes" id="UP001164718"/>
    </source>
</evidence>
<dbReference type="KEGG" id="faf:OE104_04270"/>
<dbReference type="EMBL" id="CP106878">
    <property type="protein sequence ID" value="WAA10545.1"/>
    <property type="molecule type" value="Genomic_DNA"/>
</dbReference>